<evidence type="ECO:0000313" key="1">
    <source>
        <dbReference type="EMBL" id="KKK51161.1"/>
    </source>
</evidence>
<organism evidence="1">
    <name type="scientific">marine sediment metagenome</name>
    <dbReference type="NCBI Taxonomy" id="412755"/>
    <lineage>
        <taxon>unclassified sequences</taxon>
        <taxon>metagenomes</taxon>
        <taxon>ecological metagenomes</taxon>
    </lineage>
</organism>
<protein>
    <submittedName>
        <fullName evidence="1">Uncharacterized protein</fullName>
    </submittedName>
</protein>
<sequence>SLDKFREITMHHRSILNRFLDAVHRIDIACISIEQLDHLPTSSCVGKTRVGGVDINKPRMRAVIKGVVELATTPQGFRVAELAANVNEIIGTGDGMYTPRMASYDLKKLRGKDIIRKRERSRRYETVSEGLQVLSALLILRDKVIKPVLAGACKPKRGPKPKNPSRIDMHYRVLQHEMYDLFKTIGIAA</sequence>
<feature type="non-terminal residue" evidence="1">
    <location>
        <position position="1"/>
    </location>
</feature>
<dbReference type="AlphaFoldDB" id="A0A0F8YT27"/>
<name>A0A0F8YT27_9ZZZZ</name>
<comment type="caution">
    <text evidence="1">The sequence shown here is derived from an EMBL/GenBank/DDBJ whole genome shotgun (WGS) entry which is preliminary data.</text>
</comment>
<dbReference type="EMBL" id="LAZR01067652">
    <property type="protein sequence ID" value="KKK51161.1"/>
    <property type="molecule type" value="Genomic_DNA"/>
</dbReference>
<reference evidence="1" key="1">
    <citation type="journal article" date="2015" name="Nature">
        <title>Complex archaea that bridge the gap between prokaryotes and eukaryotes.</title>
        <authorList>
            <person name="Spang A."/>
            <person name="Saw J.H."/>
            <person name="Jorgensen S.L."/>
            <person name="Zaremba-Niedzwiedzka K."/>
            <person name="Martijn J."/>
            <person name="Lind A.E."/>
            <person name="van Eijk R."/>
            <person name="Schleper C."/>
            <person name="Guy L."/>
            <person name="Ettema T.J."/>
        </authorList>
    </citation>
    <scope>NUCLEOTIDE SEQUENCE</scope>
</reference>
<proteinExistence type="predicted"/>
<gene>
    <name evidence="1" type="ORF">LCGC14_3117750</name>
</gene>
<accession>A0A0F8YT27</accession>